<dbReference type="SUPFAM" id="SSF48452">
    <property type="entry name" value="TPR-like"/>
    <property type="match status" value="1"/>
</dbReference>
<evidence type="ECO:0000313" key="2">
    <source>
        <dbReference type="Proteomes" id="UP000000724"/>
    </source>
</evidence>
<proteinExistence type="predicted"/>
<dbReference type="BioCyc" id="PCHR:PC12G05690-MONOMER"/>
<dbReference type="VEuPathDB" id="FungiDB:PCH_Pc12g05690"/>
<dbReference type="Gene3D" id="1.25.40.10">
    <property type="entry name" value="Tetratricopeptide repeat domain"/>
    <property type="match status" value="1"/>
</dbReference>
<keyword evidence="2" id="KW-1185">Reference proteome</keyword>
<organism evidence="1 2">
    <name type="scientific">Penicillium rubens (strain ATCC 28089 / DSM 1075 / NRRL 1951 / Wisconsin 54-1255)</name>
    <name type="common">Penicillium chrysogenum</name>
    <dbReference type="NCBI Taxonomy" id="500485"/>
    <lineage>
        <taxon>Eukaryota</taxon>
        <taxon>Fungi</taxon>
        <taxon>Dikarya</taxon>
        <taxon>Ascomycota</taxon>
        <taxon>Pezizomycotina</taxon>
        <taxon>Eurotiomycetes</taxon>
        <taxon>Eurotiomycetidae</taxon>
        <taxon>Eurotiales</taxon>
        <taxon>Aspergillaceae</taxon>
        <taxon>Penicillium</taxon>
        <taxon>Penicillium chrysogenum species complex</taxon>
    </lineage>
</organism>
<reference evidence="1 2" key="1">
    <citation type="journal article" date="2008" name="Nat. Biotechnol.">
        <title>Genome sequencing and analysis of the filamentous fungus Penicillium chrysogenum.</title>
        <authorList>
            <person name="van den Berg M.A."/>
            <person name="Albang R."/>
            <person name="Albermann K."/>
            <person name="Badger J.H."/>
            <person name="Daran J.-M."/>
            <person name="Driessen A.J.M."/>
            <person name="Garcia-Estrada C."/>
            <person name="Fedorova N.D."/>
            <person name="Harris D.M."/>
            <person name="Heijne W.H.M."/>
            <person name="Joardar V.S."/>
            <person name="Kiel J.A.K.W."/>
            <person name="Kovalchuk A."/>
            <person name="Martin J.F."/>
            <person name="Nierman W.C."/>
            <person name="Nijland J.G."/>
            <person name="Pronk J.T."/>
            <person name="Roubos J.A."/>
            <person name="van der Klei I.J."/>
            <person name="van Peij N.N.M.E."/>
            <person name="Veenhuis M."/>
            <person name="von Doehren H."/>
            <person name="Wagner C."/>
            <person name="Wortman J.R."/>
            <person name="Bovenberg R.A.L."/>
        </authorList>
    </citation>
    <scope>NUCLEOTIDE SEQUENCE [LARGE SCALE GENOMIC DNA]</scope>
    <source>
        <strain evidence="2">ATCC 28089 / DSM 1075 / NRRL 1951 / Wisconsin 54-1255</strain>
    </source>
</reference>
<sequence>MPKPKSFLRETKTKKKAASKHVCANKINSQKLLTTPPAGVELEEAGEKWRAGDAAKSMRFFMRAITNYDEGLQKHPGTFDLAYNKARVQYEITQHPKLAAQLTAPQGEILQVALQSHRDALALEQDNADVLFNSGQVLTSLAELMSNLKHPDEEQQMQAGTYLQEAVELFQRCLIVQEMKYTQMQEEIEQMESGDVPPPELEVVPQAAEKSQAESTGEEEQEQWAMIVEPVTKNTLVDTAVAQLETLTTLCNLLTSNPGAGGVGWVQEYSSELVHSRLPAYAEGSDRQYEAALARAKFICALNDLLYRGGHTDIQTYQQEVGHVFGPELDVSADPAGLCGKADALTSLNQALSDIPPSDDDEAFENAVALRWKSLSTALDALTAASKLPDADNLPKIHLGRGDAEMHRWRLGRAPWNHAMAKQNGAMLLRNAQTYYRGATALARRDGAAEEERDGTCKEAIAAAIEGQNTKLEQLKSTDLQQVIVVAQDMVEDGMVDGRELSALISS</sequence>
<gene>
    <name evidence="1" type="ORF">Pc12g05690</name>
    <name evidence="1" type="ORF">PCH_Pc12g05690</name>
</gene>
<dbReference type="InterPro" id="IPR011990">
    <property type="entry name" value="TPR-like_helical_dom_sf"/>
</dbReference>
<accession>B6GZN4</accession>
<evidence type="ECO:0000313" key="1">
    <source>
        <dbReference type="EMBL" id="CAP80196.1"/>
    </source>
</evidence>
<dbReference type="AlphaFoldDB" id="B6GZN4"/>
<dbReference type="eggNOG" id="ENOG502RZIA">
    <property type="taxonomic scope" value="Eukaryota"/>
</dbReference>
<dbReference type="Proteomes" id="UP000000724">
    <property type="component" value="Contig Pc00c12"/>
</dbReference>
<dbReference type="OrthoDB" id="5328412at2759"/>
<dbReference type="EMBL" id="AM920427">
    <property type="protein sequence ID" value="CAP80196.1"/>
    <property type="molecule type" value="Genomic_DNA"/>
</dbReference>
<dbReference type="HOGENOM" id="CLU_026017_0_0_1"/>
<protein>
    <submittedName>
        <fullName evidence="1">Pc12g05690 protein</fullName>
    </submittedName>
</protein>
<name>B6GZN4_PENRW</name>
<dbReference type="OMA" id="MRFFMRA"/>